<reference evidence="1 2" key="1">
    <citation type="submission" date="2016-10" db="EMBL/GenBank/DDBJ databases">
        <authorList>
            <person name="de Groot N.N."/>
        </authorList>
    </citation>
    <scope>NUCLEOTIDE SEQUENCE [LARGE SCALE GENOMIC DNA]</scope>
    <source>
        <strain evidence="1 2">DSM 1283</strain>
    </source>
</reference>
<dbReference type="RefSeq" id="WP_091686875.1">
    <property type="nucleotide sequence ID" value="NZ_BAABFM010000001.1"/>
</dbReference>
<dbReference type="Proteomes" id="UP000198806">
    <property type="component" value="Unassembled WGS sequence"/>
</dbReference>
<sequence length="232" mass="25878">MENKAPEYKVLKTLITIIDYEYEQELLKLFNENHIPFNLITHGQGTASSYILDYLGLGETKKFVIIGIIPDYKTSKIFDLLENKMHFNKPGRGIAFTIAVTGISSIICKIIAEQENRMDIKNKYEVNPMKQEQLYELVVTIVNQGYSDQVMDAAKEVGATGGTVVHARGLGSQEATKFLGISIQEDKELVLILAKKENKKSIMENICKTTGLNSPGKGITFSLPVDEQMGLN</sequence>
<dbReference type="InterPro" id="IPR011322">
    <property type="entry name" value="N-reg_PII-like_a/b"/>
</dbReference>
<accession>A0A1I5G2C3</accession>
<name>A0A1I5G2C3_9FIRM</name>
<dbReference type="GO" id="GO:0006808">
    <property type="term" value="P:regulation of nitrogen utilization"/>
    <property type="evidence" value="ECO:0007669"/>
    <property type="project" value="InterPro"/>
</dbReference>
<dbReference type="OrthoDB" id="9803021at2"/>
<evidence type="ECO:0000313" key="2">
    <source>
        <dbReference type="Proteomes" id="UP000198806"/>
    </source>
</evidence>
<protein>
    <submittedName>
        <fullName evidence="1">Nitrogen regulatory protein PII</fullName>
    </submittedName>
</protein>
<gene>
    <name evidence="1" type="ORF">SAMN04489757_11718</name>
</gene>
<keyword evidence="2" id="KW-1185">Reference proteome</keyword>
<dbReference type="InterPro" id="IPR015867">
    <property type="entry name" value="N-reg_PII/ATP_PRibTrfase_C"/>
</dbReference>
<dbReference type="SUPFAM" id="SSF54913">
    <property type="entry name" value="GlnB-like"/>
    <property type="match status" value="2"/>
</dbReference>
<dbReference type="PROSITE" id="PS51343">
    <property type="entry name" value="PII_GLNB_DOM"/>
    <property type="match status" value="1"/>
</dbReference>
<dbReference type="InterPro" id="IPR002187">
    <property type="entry name" value="N-reg_PII"/>
</dbReference>
<dbReference type="SMART" id="SM00938">
    <property type="entry name" value="P-II"/>
    <property type="match status" value="1"/>
</dbReference>
<evidence type="ECO:0000313" key="1">
    <source>
        <dbReference type="EMBL" id="SFO30155.1"/>
    </source>
</evidence>
<dbReference type="GO" id="GO:0030234">
    <property type="term" value="F:enzyme regulator activity"/>
    <property type="evidence" value="ECO:0007669"/>
    <property type="project" value="InterPro"/>
</dbReference>
<proteinExistence type="predicted"/>
<organism evidence="1 2">
    <name type="scientific">Anaerocolumna aminovalerica</name>
    <dbReference type="NCBI Taxonomy" id="1527"/>
    <lineage>
        <taxon>Bacteria</taxon>
        <taxon>Bacillati</taxon>
        <taxon>Bacillota</taxon>
        <taxon>Clostridia</taxon>
        <taxon>Lachnospirales</taxon>
        <taxon>Lachnospiraceae</taxon>
        <taxon>Anaerocolumna</taxon>
    </lineage>
</organism>
<dbReference type="Gene3D" id="3.30.70.120">
    <property type="match status" value="1"/>
</dbReference>
<dbReference type="Pfam" id="PF00543">
    <property type="entry name" value="P-II"/>
    <property type="match status" value="1"/>
</dbReference>
<dbReference type="STRING" id="1527.SAMN04489757_11718"/>
<dbReference type="AlphaFoldDB" id="A0A1I5G2C3"/>
<dbReference type="EMBL" id="FOWD01000017">
    <property type="protein sequence ID" value="SFO30155.1"/>
    <property type="molecule type" value="Genomic_DNA"/>
</dbReference>